<dbReference type="FunFam" id="1.10.150.250:FF:000002">
    <property type="entry name" value="Succinate dehydrogenase assembly factor 2, mitochondrial"/>
    <property type="match status" value="1"/>
</dbReference>
<organism evidence="5 6">
    <name type="scientific">Glossina austeni</name>
    <name type="common">Savannah tsetse fly</name>
    <dbReference type="NCBI Taxonomy" id="7395"/>
    <lineage>
        <taxon>Eukaryota</taxon>
        <taxon>Metazoa</taxon>
        <taxon>Ecdysozoa</taxon>
        <taxon>Arthropoda</taxon>
        <taxon>Hexapoda</taxon>
        <taxon>Insecta</taxon>
        <taxon>Pterygota</taxon>
        <taxon>Neoptera</taxon>
        <taxon>Endopterygota</taxon>
        <taxon>Diptera</taxon>
        <taxon>Brachycera</taxon>
        <taxon>Muscomorpha</taxon>
        <taxon>Hippoboscoidea</taxon>
        <taxon>Glossinidae</taxon>
        <taxon>Glossina</taxon>
    </lineage>
</organism>
<dbReference type="InterPro" id="IPR005631">
    <property type="entry name" value="SDH"/>
</dbReference>
<accession>A0A1A9V9R1</accession>
<evidence type="ECO:0000256" key="2">
    <source>
        <dbReference type="ARBA" id="ARBA00023128"/>
    </source>
</evidence>
<comment type="subcellular location">
    <subcellularLocation>
        <location evidence="1 4">Mitochondrion matrix</location>
    </subcellularLocation>
</comment>
<keyword evidence="6" id="KW-1185">Reference proteome</keyword>
<dbReference type="Gene3D" id="1.10.150.250">
    <property type="entry name" value="Flavinator of succinate dehydrogenase"/>
    <property type="match status" value="1"/>
</dbReference>
<dbReference type="Proteomes" id="UP000078200">
    <property type="component" value="Unassembled WGS sequence"/>
</dbReference>
<dbReference type="VEuPathDB" id="VectorBase:GAUT030351"/>
<dbReference type="GO" id="GO:0006099">
    <property type="term" value="P:tricarboxylic acid cycle"/>
    <property type="evidence" value="ECO:0007669"/>
    <property type="project" value="TreeGrafter"/>
</dbReference>
<dbReference type="InterPro" id="IPR028882">
    <property type="entry name" value="SDHAF2"/>
</dbReference>
<comment type="similarity">
    <text evidence="4">Belongs to the SDHAF2 family.</text>
</comment>
<protein>
    <recommendedName>
        <fullName evidence="4">Succinate dehydrogenase assembly factor 2, mitochondrial</fullName>
        <shortName evidence="4">SDH assembly factor 2</shortName>
        <shortName evidence="4">SDHAF2</shortName>
    </recommendedName>
</protein>
<keyword evidence="3 4" id="KW-0143">Chaperone</keyword>
<dbReference type="Pfam" id="PF03937">
    <property type="entry name" value="Sdh5"/>
    <property type="match status" value="1"/>
</dbReference>
<comment type="subunit">
    <text evidence="4">Interacts with the flavoprotein subunit within the SDH catalytic dimer.</text>
</comment>
<evidence type="ECO:0000256" key="4">
    <source>
        <dbReference type="HAMAP-Rule" id="MF_03057"/>
    </source>
</evidence>
<dbReference type="InterPro" id="IPR036714">
    <property type="entry name" value="SDH_sf"/>
</dbReference>
<dbReference type="GO" id="GO:0034553">
    <property type="term" value="P:mitochondrial respiratory chain complex II assembly"/>
    <property type="evidence" value="ECO:0007669"/>
    <property type="project" value="TreeGrafter"/>
</dbReference>
<dbReference type="PANTHER" id="PTHR12469:SF2">
    <property type="entry name" value="SUCCINATE DEHYDROGENASE ASSEMBLY FACTOR 2, MITOCHONDRIAL"/>
    <property type="match status" value="1"/>
</dbReference>
<dbReference type="PANTHER" id="PTHR12469">
    <property type="entry name" value="PROTEIN EMI5 HOMOLOG, MITOCHONDRIAL"/>
    <property type="match status" value="1"/>
</dbReference>
<evidence type="ECO:0000256" key="1">
    <source>
        <dbReference type="ARBA" id="ARBA00004305"/>
    </source>
</evidence>
<dbReference type="GO" id="GO:0005759">
    <property type="term" value="C:mitochondrial matrix"/>
    <property type="evidence" value="ECO:0007669"/>
    <property type="project" value="UniProtKB-SubCell"/>
</dbReference>
<dbReference type="EnsemblMetazoa" id="GAUT030351-RA">
    <property type="protein sequence ID" value="GAUT030351-PA"/>
    <property type="gene ID" value="GAUT030351"/>
</dbReference>
<dbReference type="AlphaFoldDB" id="A0A1A9V9R1"/>
<name>A0A1A9V9R1_GLOAU</name>
<proteinExistence type="inferred from homology"/>
<keyword evidence="2 4" id="KW-0496">Mitochondrion</keyword>
<dbReference type="STRING" id="7395.A0A1A9V9R1"/>
<comment type="function">
    <text evidence="4">Plays an essential role in the assembly of succinate dehydrogenase (SDH), an enzyme complex (also referred to as respiratory complex II) that is a component of both the tricarboxylic acid (TCA) cycle and the mitochondrial electron transport chain, and which couples the oxidation of succinate to fumarate with the reduction of ubiquinone (coenzyme Q) to ubiquinol. Required for flavinylation (covalent attachment of FAD) of the flavoprotein subunit of the SDH catalytic dimer.</text>
</comment>
<dbReference type="SUPFAM" id="SSF109910">
    <property type="entry name" value="YgfY-like"/>
    <property type="match status" value="1"/>
</dbReference>
<evidence type="ECO:0000313" key="6">
    <source>
        <dbReference type="Proteomes" id="UP000078200"/>
    </source>
</evidence>
<evidence type="ECO:0000313" key="5">
    <source>
        <dbReference type="EnsemblMetazoa" id="GAUT030351-PA"/>
    </source>
</evidence>
<sequence length="167" mass="19173">MLRHLIDTAVRGGLPPMAVRLQSSKAPGHSEGNKVNNSVKVANNADIPIVDYEDPDYLPLPEYPKKPNEPLDIKKQRLLYQSRKRGMLENDLLLSTFAAKYLKDLSSELTEQYDSLINGVTNDWDIYYWATNVKPTPPEHDNEIMRMLKEHVLNAGRESRIRQPNLY</sequence>
<dbReference type="GO" id="GO:0006121">
    <property type="term" value="P:mitochondrial electron transport, succinate to ubiquinone"/>
    <property type="evidence" value="ECO:0007669"/>
    <property type="project" value="UniProtKB-UniRule"/>
</dbReference>
<dbReference type="HAMAP" id="MF_03057">
    <property type="entry name" value="SDHAF2"/>
    <property type="match status" value="1"/>
</dbReference>
<reference evidence="5" key="1">
    <citation type="submission" date="2020-05" db="UniProtKB">
        <authorList>
            <consortium name="EnsemblMetazoa"/>
        </authorList>
    </citation>
    <scope>IDENTIFICATION</scope>
    <source>
        <strain evidence="5">TTRI</strain>
    </source>
</reference>
<evidence type="ECO:0000256" key="3">
    <source>
        <dbReference type="ARBA" id="ARBA00023186"/>
    </source>
</evidence>